<feature type="compositionally biased region" description="Polar residues" evidence="1">
    <location>
        <begin position="70"/>
        <end position="84"/>
    </location>
</feature>
<feature type="region of interest" description="Disordered" evidence="1">
    <location>
        <begin position="68"/>
        <end position="88"/>
    </location>
</feature>
<reference evidence="2 3" key="1">
    <citation type="submission" date="2018-11" db="EMBL/GenBank/DDBJ databases">
        <title>Genome sequence of Saitozyma podzolica DSM 27192.</title>
        <authorList>
            <person name="Aliyu H."/>
            <person name="Gorte O."/>
            <person name="Ochsenreither K."/>
        </authorList>
    </citation>
    <scope>NUCLEOTIDE SEQUENCE [LARGE SCALE GENOMIC DNA]</scope>
    <source>
        <strain evidence="2 3">DSM 27192</strain>
    </source>
</reference>
<accession>A0A427YML4</accession>
<dbReference type="EMBL" id="RSCD01000006">
    <property type="protein sequence ID" value="RSH92279.1"/>
    <property type="molecule type" value="Genomic_DNA"/>
</dbReference>
<organism evidence="2 3">
    <name type="scientific">Saitozyma podzolica</name>
    <dbReference type="NCBI Taxonomy" id="1890683"/>
    <lineage>
        <taxon>Eukaryota</taxon>
        <taxon>Fungi</taxon>
        <taxon>Dikarya</taxon>
        <taxon>Basidiomycota</taxon>
        <taxon>Agaricomycotina</taxon>
        <taxon>Tremellomycetes</taxon>
        <taxon>Tremellales</taxon>
        <taxon>Trimorphomycetaceae</taxon>
        <taxon>Saitozyma</taxon>
    </lineage>
</organism>
<dbReference type="Proteomes" id="UP000279259">
    <property type="component" value="Unassembled WGS sequence"/>
</dbReference>
<evidence type="ECO:0000313" key="2">
    <source>
        <dbReference type="EMBL" id="RSH92279.1"/>
    </source>
</evidence>
<evidence type="ECO:0000256" key="1">
    <source>
        <dbReference type="SAM" id="MobiDB-lite"/>
    </source>
</evidence>
<keyword evidence="3" id="KW-1185">Reference proteome</keyword>
<proteinExistence type="predicted"/>
<dbReference type="AlphaFoldDB" id="A0A427YML4"/>
<protein>
    <submittedName>
        <fullName evidence="2">Uncharacterized protein</fullName>
    </submittedName>
</protein>
<name>A0A427YML4_9TREE</name>
<comment type="caution">
    <text evidence="2">The sequence shown here is derived from an EMBL/GenBank/DDBJ whole genome shotgun (WGS) entry which is preliminary data.</text>
</comment>
<gene>
    <name evidence="2" type="ORF">EHS25_008694</name>
</gene>
<sequence>MSSNISTTNDSRYFLCLDDAVTWRGIDYATELIIVPNRFADFDDTAESSNDGRQGQVGRRMKKVELELTTDPSTSQDSADTSPGTGIGTIRTGVNTTLYTFFGQEPPLVVPIGLKQRECSHFGTIGFDITIPSDVAPKALGTYLLIHKAGGEERFQDFQKSLSQASEEWLTQQEVVPTYGVAETWWREKAAALASERFDDCSVAHIGGGTDTETRLEGSDMYHYDLHRISWEPDE</sequence>
<dbReference type="OrthoDB" id="10330853at2759"/>
<evidence type="ECO:0000313" key="3">
    <source>
        <dbReference type="Proteomes" id="UP000279259"/>
    </source>
</evidence>